<reference evidence="2 3" key="1">
    <citation type="submission" date="2019-12" db="EMBL/GenBank/DDBJ databases">
        <title>Sequence classification of anaerobic respiratory reductive dehalogenases: First we see many, then we see few.</title>
        <authorList>
            <person name="Molenda O."/>
            <person name="Puentes Jacome L.A."/>
            <person name="Cao X."/>
            <person name="Nesbo C.L."/>
            <person name="Tang S."/>
            <person name="Morson N."/>
            <person name="Patron J."/>
            <person name="Lomheim L."/>
            <person name="Wishart D.S."/>
            <person name="Edwards E.A."/>
        </authorList>
    </citation>
    <scope>NUCLEOTIDE SEQUENCE [LARGE SCALE GENOMIC DNA]</scope>
    <source>
        <strain evidence="2 3">12DCA</strain>
    </source>
</reference>
<dbReference type="InterPro" id="IPR003141">
    <property type="entry name" value="Pol/His_phosphatase_N"/>
</dbReference>
<evidence type="ECO:0000313" key="2">
    <source>
        <dbReference type="EMBL" id="QHA00673.1"/>
    </source>
</evidence>
<dbReference type="Gene3D" id="3.20.20.140">
    <property type="entry name" value="Metal-dependent hydrolases"/>
    <property type="match status" value="1"/>
</dbReference>
<evidence type="ECO:0000313" key="3">
    <source>
        <dbReference type="Proteomes" id="UP000430508"/>
    </source>
</evidence>
<dbReference type="Pfam" id="PF02811">
    <property type="entry name" value="PHP"/>
    <property type="match status" value="1"/>
</dbReference>
<dbReference type="PANTHER" id="PTHR42924">
    <property type="entry name" value="EXONUCLEASE"/>
    <property type="match status" value="1"/>
</dbReference>
<dbReference type="InterPro" id="IPR004013">
    <property type="entry name" value="PHP_dom"/>
</dbReference>
<dbReference type="PANTHER" id="PTHR42924:SF3">
    <property type="entry name" value="POLYMERASE_HISTIDINOL PHOSPHATASE N-TERMINAL DOMAIN-CONTAINING PROTEIN"/>
    <property type="match status" value="1"/>
</dbReference>
<dbReference type="Proteomes" id="UP000430508">
    <property type="component" value="Chromosome"/>
</dbReference>
<name>A0A857DIP4_9FIRM</name>
<dbReference type="SUPFAM" id="SSF89550">
    <property type="entry name" value="PHP domain-like"/>
    <property type="match status" value="1"/>
</dbReference>
<dbReference type="CDD" id="cd07438">
    <property type="entry name" value="PHP_HisPPase_AMP"/>
    <property type="match status" value="1"/>
</dbReference>
<accession>A0A857DIP4</accession>
<dbReference type="GO" id="GO:0035312">
    <property type="term" value="F:5'-3' DNA exonuclease activity"/>
    <property type="evidence" value="ECO:0007669"/>
    <property type="project" value="TreeGrafter"/>
</dbReference>
<dbReference type="AlphaFoldDB" id="A0A857DIP4"/>
<evidence type="ECO:0000259" key="1">
    <source>
        <dbReference type="SMART" id="SM00481"/>
    </source>
</evidence>
<dbReference type="SMART" id="SM00481">
    <property type="entry name" value="POLIIIAc"/>
    <property type="match status" value="1"/>
</dbReference>
<proteinExistence type="predicted"/>
<sequence>MKTDLHIHTNQSDGSLKVEEILQISSLKGMDIVAITDHETTSGVTKAQNIAPDYGIRIIPGLELNTYYKNQEIHLLGYYRDINNDYLQEKLQQIRKERTAVTKLMLGKLKDLGLVLEWQEIENTASFEGVVSKSHIIYAIWNKTERDQNLTINWDNLASCLRPGGTAYIPYEGNPFPDAVDLILETGGLPVLAHPGLIDQSLTEDLLSYKPIGIEVYYGYWAQREEKITYFEELSRKYRTLATGGSDYHGFFSQVEIGEVSVPEKCVLNLMEYLQID</sequence>
<dbReference type="RefSeq" id="WP_025205777.1">
    <property type="nucleotide sequence ID" value="NZ_CP046996.1"/>
</dbReference>
<dbReference type="InterPro" id="IPR052018">
    <property type="entry name" value="PHP_domain"/>
</dbReference>
<organism evidence="2 3">
    <name type="scientific">Dehalobacter restrictus</name>
    <dbReference type="NCBI Taxonomy" id="55583"/>
    <lineage>
        <taxon>Bacteria</taxon>
        <taxon>Bacillati</taxon>
        <taxon>Bacillota</taxon>
        <taxon>Clostridia</taxon>
        <taxon>Eubacteriales</taxon>
        <taxon>Desulfitobacteriaceae</taxon>
        <taxon>Dehalobacter</taxon>
    </lineage>
</organism>
<feature type="domain" description="Polymerase/histidinol phosphatase N-terminal" evidence="1">
    <location>
        <begin position="3"/>
        <end position="68"/>
    </location>
</feature>
<protein>
    <submittedName>
        <fullName evidence="2">PHP domain-containing protein</fullName>
    </submittedName>
</protein>
<dbReference type="EMBL" id="CP046996">
    <property type="protein sequence ID" value="QHA00673.1"/>
    <property type="molecule type" value="Genomic_DNA"/>
</dbReference>
<gene>
    <name evidence="2" type="ORF">GQ588_08515</name>
</gene>
<dbReference type="Gene3D" id="1.10.150.650">
    <property type="match status" value="1"/>
</dbReference>
<dbReference type="InterPro" id="IPR016195">
    <property type="entry name" value="Pol/histidinol_Pase-like"/>
</dbReference>
<dbReference type="GO" id="GO:0004534">
    <property type="term" value="F:5'-3' RNA exonuclease activity"/>
    <property type="evidence" value="ECO:0007669"/>
    <property type="project" value="TreeGrafter"/>
</dbReference>